<feature type="transmembrane region" description="Helical" evidence="11">
    <location>
        <begin position="220"/>
        <end position="241"/>
    </location>
</feature>
<keyword evidence="3" id="KW-1003">Cell membrane</keyword>
<feature type="transmembrane region" description="Helical" evidence="11">
    <location>
        <begin position="285"/>
        <end position="307"/>
    </location>
</feature>
<feature type="transmembrane region" description="Helical" evidence="11">
    <location>
        <begin position="135"/>
        <end position="155"/>
    </location>
</feature>
<evidence type="ECO:0000256" key="4">
    <source>
        <dbReference type="ARBA" id="ARBA00022692"/>
    </source>
</evidence>
<feature type="transmembrane region" description="Helical" evidence="11">
    <location>
        <begin position="420"/>
        <end position="441"/>
    </location>
</feature>
<dbReference type="PANTHER" id="PTHR48017">
    <property type="entry name" value="OS05G0424000 PROTEIN-RELATED"/>
    <property type="match status" value="1"/>
</dbReference>
<comment type="similarity">
    <text evidence="9">Belongs to the amino acid/polyamine transporter 2 family. Amino acid/auxin permease (AAAP) (TC 2.A.18.2) subfamily.</text>
</comment>
<keyword evidence="2" id="KW-0813">Transport</keyword>
<evidence type="ECO:0000256" key="1">
    <source>
        <dbReference type="ARBA" id="ARBA00004236"/>
    </source>
</evidence>
<keyword evidence="7 11" id="KW-1133">Transmembrane helix</keyword>
<dbReference type="Proteomes" id="UP001210211">
    <property type="component" value="Unassembled WGS sequence"/>
</dbReference>
<feature type="domain" description="Amino acid transporter transmembrane" evidence="12">
    <location>
        <begin position="128"/>
        <end position="567"/>
    </location>
</feature>
<dbReference type="GO" id="GO:0006865">
    <property type="term" value="P:amino acid transport"/>
    <property type="evidence" value="ECO:0007669"/>
    <property type="project" value="UniProtKB-KW"/>
</dbReference>
<feature type="transmembrane region" description="Helical" evidence="11">
    <location>
        <begin position="542"/>
        <end position="568"/>
    </location>
</feature>
<keyword evidence="5" id="KW-0769">Symport</keyword>
<protein>
    <recommendedName>
        <fullName evidence="12">Amino acid transporter transmembrane domain-containing protein</fullName>
    </recommendedName>
</protein>
<dbReference type="GO" id="GO:0015293">
    <property type="term" value="F:symporter activity"/>
    <property type="evidence" value="ECO:0007669"/>
    <property type="project" value="UniProtKB-KW"/>
</dbReference>
<keyword evidence="8 11" id="KW-0472">Membrane</keyword>
<sequence>MKVEQVFLISVEIREQVDDSSSTILFYIKSANSKSFSSSLFLVYNFLLLERPARYIKRENTVPKRQQSNMLPRSRTLPPRIHDSVTDENRDMRKYLQVETRPKFQEDTETGIPPGFSKCFDDDGRVKRTGTVWTASSHIITAVIGSGVLSLSWAIGQLGWIAGPTVMILFAFVIYYTSCLLAECYRTGDPVTGRRNYTYMDAVRSNLGGAKVKICGAIQYINLFGVAIGYTIAASTSMMAIQRSNCYHANNDNGPCPVSGNIYMIMFGVAEIIFSQIPDFSQVSWLSIVAAVMSFTYSTVGLGLGVAKTAENKKIGGSLLGVSIGAVTKSGVVTPTEKVWRNLAALGDIAFAYSYSVILIEIQDTVKSPPAENRTMKKATLLSIIVTTVFYLLCGCMGYAAFGDNVPGNLLTGFGFYNPYWLLDIANLAIVVHLVGAYQVYCQPLFAFVEKWTSEKWPNMEFLTHEYEVCFPLLGNIKLNLFRMIWRTIFVIITTVISMLMPFFSDVVGILGAFGFWPLTVYFPVEMYIVHKKIKKWSTPWLAMQLLSIVCLVVSVAAATGSVAGLMLDLKSYKPFQSSS</sequence>
<evidence type="ECO:0000256" key="9">
    <source>
        <dbReference type="ARBA" id="ARBA00061463"/>
    </source>
</evidence>
<dbReference type="EMBL" id="JAMRDG010000001">
    <property type="protein sequence ID" value="KAJ3706294.1"/>
    <property type="molecule type" value="Genomic_DNA"/>
</dbReference>
<name>A0AAD5ZYA6_9POAL</name>
<dbReference type="InterPro" id="IPR013057">
    <property type="entry name" value="AA_transpt_TM"/>
</dbReference>
<comment type="caution">
    <text evidence="13">The sequence shown here is derived from an EMBL/GenBank/DDBJ whole genome shotgun (WGS) entry which is preliminary data.</text>
</comment>
<dbReference type="GO" id="GO:0005886">
    <property type="term" value="C:plasma membrane"/>
    <property type="evidence" value="ECO:0007669"/>
    <property type="project" value="UniProtKB-SubCell"/>
</dbReference>
<feature type="transmembrane region" description="Helical" evidence="11">
    <location>
        <begin position="484"/>
        <end position="504"/>
    </location>
</feature>
<gene>
    <name evidence="13" type="ORF">LUZ61_009999</name>
</gene>
<feature type="region of interest" description="Disordered" evidence="10">
    <location>
        <begin position="59"/>
        <end position="83"/>
    </location>
</feature>
<evidence type="ECO:0000313" key="14">
    <source>
        <dbReference type="Proteomes" id="UP001210211"/>
    </source>
</evidence>
<feature type="transmembrane region" description="Helical" evidence="11">
    <location>
        <begin position="381"/>
        <end position="400"/>
    </location>
</feature>
<evidence type="ECO:0000256" key="7">
    <source>
        <dbReference type="ARBA" id="ARBA00022989"/>
    </source>
</evidence>
<evidence type="ECO:0000256" key="3">
    <source>
        <dbReference type="ARBA" id="ARBA00022475"/>
    </source>
</evidence>
<evidence type="ECO:0000256" key="10">
    <source>
        <dbReference type="SAM" id="MobiDB-lite"/>
    </source>
</evidence>
<proteinExistence type="inferred from homology"/>
<reference evidence="13 14" key="1">
    <citation type="journal article" date="2022" name="Cell">
        <title>Repeat-based holocentromeres influence genome architecture and karyotype evolution.</title>
        <authorList>
            <person name="Hofstatter P.G."/>
            <person name="Thangavel G."/>
            <person name="Lux T."/>
            <person name="Neumann P."/>
            <person name="Vondrak T."/>
            <person name="Novak P."/>
            <person name="Zhang M."/>
            <person name="Costa L."/>
            <person name="Castellani M."/>
            <person name="Scott A."/>
            <person name="Toegelov H."/>
            <person name="Fuchs J."/>
            <person name="Mata-Sucre Y."/>
            <person name="Dias Y."/>
            <person name="Vanzela A.L.L."/>
            <person name="Huettel B."/>
            <person name="Almeida C.C.S."/>
            <person name="Simkova H."/>
            <person name="Souza G."/>
            <person name="Pedrosa-Harand A."/>
            <person name="Macas J."/>
            <person name="Mayer K.F.X."/>
            <person name="Houben A."/>
            <person name="Marques A."/>
        </authorList>
    </citation>
    <scope>NUCLEOTIDE SEQUENCE [LARGE SCALE GENOMIC DNA]</scope>
    <source>
        <strain evidence="13">RhyTen1mFocal</strain>
    </source>
</reference>
<evidence type="ECO:0000256" key="11">
    <source>
        <dbReference type="SAM" id="Phobius"/>
    </source>
</evidence>
<accession>A0AAD5ZYA6</accession>
<organism evidence="13 14">
    <name type="scientific">Rhynchospora tenuis</name>
    <dbReference type="NCBI Taxonomy" id="198213"/>
    <lineage>
        <taxon>Eukaryota</taxon>
        <taxon>Viridiplantae</taxon>
        <taxon>Streptophyta</taxon>
        <taxon>Embryophyta</taxon>
        <taxon>Tracheophyta</taxon>
        <taxon>Spermatophyta</taxon>
        <taxon>Magnoliopsida</taxon>
        <taxon>Liliopsida</taxon>
        <taxon>Poales</taxon>
        <taxon>Cyperaceae</taxon>
        <taxon>Cyperoideae</taxon>
        <taxon>Rhynchosporeae</taxon>
        <taxon>Rhynchospora</taxon>
    </lineage>
</organism>
<keyword evidence="14" id="KW-1185">Reference proteome</keyword>
<dbReference type="FunFam" id="1.20.1740.10:FF:000055">
    <property type="entry name" value="Amino acid permease 6"/>
    <property type="match status" value="1"/>
</dbReference>
<keyword evidence="4 11" id="KW-0812">Transmembrane</keyword>
<evidence type="ECO:0000256" key="8">
    <source>
        <dbReference type="ARBA" id="ARBA00023136"/>
    </source>
</evidence>
<evidence type="ECO:0000313" key="13">
    <source>
        <dbReference type="EMBL" id="KAJ3706294.1"/>
    </source>
</evidence>
<dbReference type="Pfam" id="PF01490">
    <property type="entry name" value="Aa_trans"/>
    <property type="match status" value="1"/>
</dbReference>
<evidence type="ECO:0000256" key="5">
    <source>
        <dbReference type="ARBA" id="ARBA00022847"/>
    </source>
</evidence>
<dbReference type="AlphaFoldDB" id="A0AAD5ZYA6"/>
<keyword evidence="6" id="KW-0029">Amino-acid transport</keyword>
<evidence type="ECO:0000259" key="12">
    <source>
        <dbReference type="Pfam" id="PF01490"/>
    </source>
</evidence>
<feature type="transmembrane region" description="Helical" evidence="11">
    <location>
        <begin position="510"/>
        <end position="530"/>
    </location>
</feature>
<comment type="subcellular location">
    <subcellularLocation>
        <location evidence="1">Cell membrane</location>
    </subcellularLocation>
</comment>
<evidence type="ECO:0000256" key="2">
    <source>
        <dbReference type="ARBA" id="ARBA00022448"/>
    </source>
</evidence>
<feature type="transmembrane region" description="Helical" evidence="11">
    <location>
        <begin position="161"/>
        <end position="185"/>
    </location>
</feature>
<evidence type="ECO:0000256" key="6">
    <source>
        <dbReference type="ARBA" id="ARBA00022970"/>
    </source>
</evidence>